<evidence type="ECO:0000256" key="1">
    <source>
        <dbReference type="SAM" id="SignalP"/>
    </source>
</evidence>
<reference evidence="2" key="2">
    <citation type="journal article" date="2021" name="PeerJ">
        <title>Extensive microbial diversity within the chicken gut microbiome revealed by metagenomics and culture.</title>
        <authorList>
            <person name="Gilroy R."/>
            <person name="Ravi A."/>
            <person name="Getino M."/>
            <person name="Pursley I."/>
            <person name="Horton D.L."/>
            <person name="Alikhan N.F."/>
            <person name="Baker D."/>
            <person name="Gharbi K."/>
            <person name="Hall N."/>
            <person name="Watson M."/>
            <person name="Adriaenssens E.M."/>
            <person name="Foster-Nyarko E."/>
            <person name="Jarju S."/>
            <person name="Secka A."/>
            <person name="Antonio M."/>
            <person name="Oren A."/>
            <person name="Chaudhuri R.R."/>
            <person name="La Ragione R."/>
            <person name="Hildebrand F."/>
            <person name="Pallen M.J."/>
        </authorList>
    </citation>
    <scope>NUCLEOTIDE SEQUENCE</scope>
    <source>
        <strain evidence="2">ChiSjej6B24-2974</strain>
    </source>
</reference>
<gene>
    <name evidence="2" type="ORF">IAA52_06605</name>
</gene>
<feature type="signal peptide" evidence="1">
    <location>
        <begin position="1"/>
        <end position="27"/>
    </location>
</feature>
<dbReference type="Proteomes" id="UP000824260">
    <property type="component" value="Unassembled WGS sequence"/>
</dbReference>
<evidence type="ECO:0008006" key="4">
    <source>
        <dbReference type="Google" id="ProtNLM"/>
    </source>
</evidence>
<comment type="caution">
    <text evidence="2">The sequence shown here is derived from an EMBL/GenBank/DDBJ whole genome shotgun (WGS) entry which is preliminary data.</text>
</comment>
<accession>A0A9D0ZM65</accession>
<dbReference type="PROSITE" id="PS51257">
    <property type="entry name" value="PROKAR_LIPOPROTEIN"/>
    <property type="match status" value="1"/>
</dbReference>
<proteinExistence type="predicted"/>
<dbReference type="EMBL" id="DVFZ01000066">
    <property type="protein sequence ID" value="HIQ82757.1"/>
    <property type="molecule type" value="Genomic_DNA"/>
</dbReference>
<organism evidence="2 3">
    <name type="scientific">Candidatus Pullichristensenella stercorigallinarum</name>
    <dbReference type="NCBI Taxonomy" id="2840909"/>
    <lineage>
        <taxon>Bacteria</taxon>
        <taxon>Bacillati</taxon>
        <taxon>Bacillota</taxon>
        <taxon>Clostridia</taxon>
        <taxon>Candidatus Pullichristensenella</taxon>
    </lineage>
</organism>
<protein>
    <recommendedName>
        <fullName evidence="4">Auto-transporter adhesin head GIN domain-containing protein</fullName>
    </recommendedName>
</protein>
<evidence type="ECO:0000313" key="3">
    <source>
        <dbReference type="Proteomes" id="UP000824260"/>
    </source>
</evidence>
<dbReference type="AlphaFoldDB" id="A0A9D0ZM65"/>
<name>A0A9D0ZM65_9FIRM</name>
<reference evidence="2" key="1">
    <citation type="submission" date="2020-10" db="EMBL/GenBank/DDBJ databases">
        <authorList>
            <person name="Gilroy R."/>
        </authorList>
    </citation>
    <scope>NUCLEOTIDE SEQUENCE</scope>
    <source>
        <strain evidence="2">ChiSjej6B24-2974</strain>
    </source>
</reference>
<sequence>MHRRFLRQCAAMAVAVISLGACTRAEAALPKPIDITGVAALSLQVSGVWLEIRPTENSLVSFETEAAGIEVEMERDGEEMRLTVQGNKKTDAENRDVPLVCMALPPEICEKLSIEAVRSGLLLCPVSADVEARARDAASVAVQYSGAYAQNVNMEILEGSAGTIAVFAGGENFSLAIENAGGNVRICTRYPQCEDGGRYRHTEGNGQSRLQVSVDGGSFDLAYSATGYQEP</sequence>
<evidence type="ECO:0000313" key="2">
    <source>
        <dbReference type="EMBL" id="HIQ82757.1"/>
    </source>
</evidence>
<keyword evidence="1" id="KW-0732">Signal</keyword>
<feature type="chain" id="PRO_5039061479" description="Auto-transporter adhesin head GIN domain-containing protein" evidence="1">
    <location>
        <begin position="28"/>
        <end position="231"/>
    </location>
</feature>